<evidence type="ECO:0000313" key="2">
    <source>
        <dbReference type="EMBL" id="EKF43229.1"/>
    </source>
</evidence>
<dbReference type="PANTHER" id="PTHR46112">
    <property type="entry name" value="AMINOPEPTIDASE"/>
    <property type="match status" value="1"/>
</dbReference>
<accession>K2NZA1</accession>
<dbReference type="Pfam" id="PF00557">
    <property type="entry name" value="Peptidase_M24"/>
    <property type="match status" value="1"/>
</dbReference>
<dbReference type="AlphaFoldDB" id="K2NZA1"/>
<gene>
    <name evidence="2" type="ORF">NA8A_07829</name>
</gene>
<dbReference type="STRING" id="721133.SAMN05216176_105264"/>
<comment type="caution">
    <text evidence="2">The sequence shown here is derived from an EMBL/GenBank/DDBJ whole genome shotgun (WGS) entry which is preliminary data.</text>
</comment>
<dbReference type="InterPro" id="IPR000994">
    <property type="entry name" value="Pept_M24"/>
</dbReference>
<dbReference type="InterPro" id="IPR036005">
    <property type="entry name" value="Creatinase/aminopeptidase-like"/>
</dbReference>
<protein>
    <submittedName>
        <fullName evidence="2">Peptidase M24</fullName>
    </submittedName>
</protein>
<dbReference type="Gene3D" id="3.90.230.10">
    <property type="entry name" value="Creatinase/methionine aminopeptidase superfamily"/>
    <property type="match status" value="1"/>
</dbReference>
<feature type="domain" description="Peptidase M24" evidence="1">
    <location>
        <begin position="174"/>
        <end position="374"/>
    </location>
</feature>
<proteinExistence type="predicted"/>
<dbReference type="eggNOG" id="COG0006">
    <property type="taxonomic scope" value="Bacteria"/>
</dbReference>
<dbReference type="PANTHER" id="PTHR46112:SF3">
    <property type="entry name" value="AMINOPEPTIDASE YPDF"/>
    <property type="match status" value="1"/>
</dbReference>
<organism evidence="2 3">
    <name type="scientific">Nitratireductor indicus C115</name>
    <dbReference type="NCBI Taxonomy" id="1231190"/>
    <lineage>
        <taxon>Bacteria</taxon>
        <taxon>Pseudomonadati</taxon>
        <taxon>Pseudomonadota</taxon>
        <taxon>Alphaproteobacteria</taxon>
        <taxon>Hyphomicrobiales</taxon>
        <taxon>Phyllobacteriaceae</taxon>
        <taxon>Nitratireductor</taxon>
    </lineage>
</organism>
<evidence type="ECO:0000313" key="3">
    <source>
        <dbReference type="Proteomes" id="UP000007374"/>
    </source>
</evidence>
<name>K2NZA1_9HYPH</name>
<dbReference type="Proteomes" id="UP000007374">
    <property type="component" value="Unassembled WGS sequence"/>
</dbReference>
<dbReference type="InterPro" id="IPR050659">
    <property type="entry name" value="Peptidase_M24B"/>
</dbReference>
<dbReference type="EMBL" id="AMSI01000004">
    <property type="protein sequence ID" value="EKF43229.1"/>
    <property type="molecule type" value="Genomic_DNA"/>
</dbReference>
<dbReference type="OrthoDB" id="9806388at2"/>
<dbReference type="PATRIC" id="fig|1231190.3.peg.1642"/>
<reference evidence="2 3" key="1">
    <citation type="journal article" date="2012" name="J. Bacteriol.">
        <title>Genome Sequence of Nitratireductor indicus Type Strain C115.</title>
        <authorList>
            <person name="Lai Q."/>
            <person name="Li G."/>
            <person name="Yu Z."/>
            <person name="Shao Z."/>
        </authorList>
    </citation>
    <scope>NUCLEOTIDE SEQUENCE [LARGE SCALE GENOMIC DNA]</scope>
    <source>
        <strain evidence="2 3">C115</strain>
    </source>
</reference>
<keyword evidence="3" id="KW-1185">Reference proteome</keyword>
<dbReference type="CDD" id="cd01066">
    <property type="entry name" value="APP_MetAP"/>
    <property type="match status" value="1"/>
</dbReference>
<dbReference type="RefSeq" id="WP_009756383.1">
    <property type="nucleotide sequence ID" value="NZ_AMSI01000004.1"/>
</dbReference>
<evidence type="ECO:0000259" key="1">
    <source>
        <dbReference type="Pfam" id="PF00557"/>
    </source>
</evidence>
<dbReference type="SUPFAM" id="SSF55920">
    <property type="entry name" value="Creatinase/aminopeptidase"/>
    <property type="match status" value="1"/>
</dbReference>
<sequence length="390" mass="42321">MSELKSMALLAKAVRDKVYAALPSDVRLLVSDNPLNKAYLSGYVSIAHDLAPTYRSAVLARCDVAELVTSAADAAPAFEALGRGELIHRYGEFYFDRDDSVPSIMTQMPHASFDAAFVEALAAQPGEGRVGVDRSHDDLLWRLCAEVYGESRLLDVSLLLESCRAVKLPGEVVRLRRAAECVEAGFAKILGTTHAGMTERDLAAMMTESMVLGGGVPRFVSVTSGPRSALADAYPTGRAIAQGETIRIDAGCTVDGYWSDIGRTLVFGKPDPRQQEIYAALLRGLEAMLHHLREGVKARDLFEIGVDTVRANGIPTYQRQHCGHGIGLRSYDTPLINGRDDTTLKAGMCLCLETPYYRLGEGGMMVEDTVLVTETGFEPITTLSRGFLTI</sequence>